<dbReference type="PROSITE" id="PS50181">
    <property type="entry name" value="FBOX"/>
    <property type="match status" value="1"/>
</dbReference>
<comment type="caution">
    <text evidence="3">The sequence shown here is derived from an EMBL/GenBank/DDBJ whole genome shotgun (WGS) entry which is preliminary data.</text>
</comment>
<evidence type="ECO:0000313" key="3">
    <source>
        <dbReference type="EMBL" id="CAJ1932071.1"/>
    </source>
</evidence>
<proteinExistence type="predicted"/>
<feature type="coiled-coil region" evidence="1">
    <location>
        <begin position="21"/>
        <end position="62"/>
    </location>
</feature>
<reference evidence="3" key="1">
    <citation type="submission" date="2023-08" db="EMBL/GenBank/DDBJ databases">
        <authorList>
            <person name="Audoor S."/>
            <person name="Bilcke G."/>
        </authorList>
    </citation>
    <scope>NUCLEOTIDE SEQUENCE</scope>
</reference>
<feature type="domain" description="F-box" evidence="2">
    <location>
        <begin position="66"/>
        <end position="112"/>
    </location>
</feature>
<sequence>MKSLHQPPCKKRKPNGDDASIESLEDILVKKKREVESLQDLLVKKKREVEELENQIMLRKASCAEKQGIDILMDSLLRYIVNFLTPKEIFACLHISKHWNRVIDDPRAWKGVAKSHHDRFVAHMESLETVVDYKRLVKRLAANTPERSWRGDVDAPVDNDSLPTLAAKDLFLLIHVKDKATGKEIDFRCKSFESMIEHNGSHHMEFDQIPESEWQKTSLPIHITGDYNDHFEGGAGSVNGIPKAVADSILVTARLWRQDEQQALCLCHSEEAKERQKFCTSHTVLTSFPSRRSNSDAVVARMNAWHFAIACSIKCRIGRVLPDGDIAYDLDAWKNARYFLRSVDFKLSYYNLGRQTGLGSVERLLALLNVLDWE</sequence>
<dbReference type="Proteomes" id="UP001295423">
    <property type="component" value="Unassembled WGS sequence"/>
</dbReference>
<evidence type="ECO:0000313" key="4">
    <source>
        <dbReference type="Proteomes" id="UP001295423"/>
    </source>
</evidence>
<name>A0AAD2FE96_9STRA</name>
<gene>
    <name evidence="3" type="ORF">CYCCA115_LOCUS2676</name>
</gene>
<accession>A0AAD2FE96</accession>
<dbReference type="InterPro" id="IPR001810">
    <property type="entry name" value="F-box_dom"/>
</dbReference>
<dbReference type="Pfam" id="PF00646">
    <property type="entry name" value="F-box"/>
    <property type="match status" value="1"/>
</dbReference>
<dbReference type="InterPro" id="IPR036047">
    <property type="entry name" value="F-box-like_dom_sf"/>
</dbReference>
<dbReference type="EMBL" id="CAKOGP040000202">
    <property type="protein sequence ID" value="CAJ1932071.1"/>
    <property type="molecule type" value="Genomic_DNA"/>
</dbReference>
<organism evidence="3 4">
    <name type="scientific">Cylindrotheca closterium</name>
    <dbReference type="NCBI Taxonomy" id="2856"/>
    <lineage>
        <taxon>Eukaryota</taxon>
        <taxon>Sar</taxon>
        <taxon>Stramenopiles</taxon>
        <taxon>Ochrophyta</taxon>
        <taxon>Bacillariophyta</taxon>
        <taxon>Bacillariophyceae</taxon>
        <taxon>Bacillariophycidae</taxon>
        <taxon>Bacillariales</taxon>
        <taxon>Bacillariaceae</taxon>
        <taxon>Cylindrotheca</taxon>
    </lineage>
</organism>
<keyword evidence="1" id="KW-0175">Coiled coil</keyword>
<protein>
    <recommendedName>
        <fullName evidence="2">F-box domain-containing protein</fullName>
    </recommendedName>
</protein>
<dbReference type="SUPFAM" id="SSF81383">
    <property type="entry name" value="F-box domain"/>
    <property type="match status" value="1"/>
</dbReference>
<evidence type="ECO:0000256" key="1">
    <source>
        <dbReference type="SAM" id="Coils"/>
    </source>
</evidence>
<keyword evidence="4" id="KW-1185">Reference proteome</keyword>
<dbReference type="AlphaFoldDB" id="A0AAD2FE96"/>
<evidence type="ECO:0000259" key="2">
    <source>
        <dbReference type="PROSITE" id="PS50181"/>
    </source>
</evidence>
<dbReference type="Gene3D" id="1.20.1280.50">
    <property type="match status" value="1"/>
</dbReference>